<dbReference type="InterPro" id="IPR046341">
    <property type="entry name" value="SET_dom_sf"/>
</dbReference>
<evidence type="ECO:0000256" key="2">
    <source>
        <dbReference type="ARBA" id="ARBA00022679"/>
    </source>
</evidence>
<dbReference type="SUPFAM" id="SSF82199">
    <property type="entry name" value="SET domain"/>
    <property type="match status" value="1"/>
</dbReference>
<dbReference type="InterPro" id="IPR050600">
    <property type="entry name" value="SETD3_SETD6_MTase"/>
</dbReference>
<sequence length="475" mass="52804">MVCRVHRHRRRHPQRCSAAVAEGTNPAADTANLKDAPASEPGSRLFAWLKDHGMPEPNVMIRQVERAGQTLDVTVASRDLVAGDVAFRIPEHLVIDLGRVFEDETVAELLTTDKLSELACLTLYLMYEKKNGKQSVWYDFIKELDRQRGRGQLGAKTPLLWDDGEVERFLAGSPVVALVKERLKGVQREYQELDTVWFMAGSLFKNYPYDIPTEAFSLELFTQAFAAVQASVVHLQGVPLSKRFALVPLGPPILSYSSTSKAMLKYDPAAKEVVLVVDRDVKRGEPVYAWCGPQPNSRLLLNYGIVDDANPYDKLQLTATIPKTDRLFQLKRAALQHHNLATQQSFQLQRHQALPAMLLPYLRLANCTDADLLGRPGAFSANSGPISDENERTVLRQLTSYLQGRLKQYPTKVEQDNDIIDSPTARPRQKVAARLVRIEKNILQDAIAALMQLPGAAALSREGTDAAGSSSVKLS</sequence>
<organism evidence="6 7">
    <name type="scientific">[Myrmecia] bisecta</name>
    <dbReference type="NCBI Taxonomy" id="41462"/>
    <lineage>
        <taxon>Eukaryota</taxon>
        <taxon>Viridiplantae</taxon>
        <taxon>Chlorophyta</taxon>
        <taxon>core chlorophytes</taxon>
        <taxon>Trebouxiophyceae</taxon>
        <taxon>Trebouxiales</taxon>
        <taxon>Trebouxiaceae</taxon>
        <taxon>Myrmecia</taxon>
    </lineage>
</organism>
<evidence type="ECO:0000256" key="4">
    <source>
        <dbReference type="SAM" id="MobiDB-lite"/>
    </source>
</evidence>
<evidence type="ECO:0000259" key="5">
    <source>
        <dbReference type="Pfam" id="PF09273"/>
    </source>
</evidence>
<dbReference type="GO" id="GO:0032259">
    <property type="term" value="P:methylation"/>
    <property type="evidence" value="ECO:0007669"/>
    <property type="project" value="UniProtKB-KW"/>
</dbReference>
<keyword evidence="2" id="KW-0808">Transferase</keyword>
<dbReference type="AlphaFoldDB" id="A0AAW1R9E7"/>
<gene>
    <name evidence="6" type="ORF">WJX72_010243</name>
</gene>
<comment type="caution">
    <text evidence="6">The sequence shown here is derived from an EMBL/GenBank/DDBJ whole genome shotgun (WGS) entry which is preliminary data.</text>
</comment>
<evidence type="ECO:0000256" key="3">
    <source>
        <dbReference type="ARBA" id="ARBA00022691"/>
    </source>
</evidence>
<dbReference type="PANTHER" id="PTHR13271">
    <property type="entry name" value="UNCHARACTERIZED PUTATIVE METHYLTRANSFERASE"/>
    <property type="match status" value="1"/>
</dbReference>
<dbReference type="InterPro" id="IPR036464">
    <property type="entry name" value="Rubisco_LSMT_subst-bd_sf"/>
</dbReference>
<evidence type="ECO:0000256" key="1">
    <source>
        <dbReference type="ARBA" id="ARBA00022603"/>
    </source>
</evidence>
<dbReference type="GO" id="GO:0016279">
    <property type="term" value="F:protein-lysine N-methyltransferase activity"/>
    <property type="evidence" value="ECO:0007669"/>
    <property type="project" value="TreeGrafter"/>
</dbReference>
<protein>
    <recommendedName>
        <fullName evidence="5">Rubisco LSMT substrate-binding domain-containing protein</fullName>
    </recommendedName>
</protein>
<reference evidence="6 7" key="1">
    <citation type="journal article" date="2024" name="Nat. Commun.">
        <title>Phylogenomics reveals the evolutionary origins of lichenization in chlorophyte algae.</title>
        <authorList>
            <person name="Puginier C."/>
            <person name="Libourel C."/>
            <person name="Otte J."/>
            <person name="Skaloud P."/>
            <person name="Haon M."/>
            <person name="Grisel S."/>
            <person name="Petersen M."/>
            <person name="Berrin J.G."/>
            <person name="Delaux P.M."/>
            <person name="Dal Grande F."/>
            <person name="Keller J."/>
        </authorList>
    </citation>
    <scope>NUCLEOTIDE SEQUENCE [LARGE SCALE GENOMIC DNA]</scope>
    <source>
        <strain evidence="6 7">SAG 2043</strain>
    </source>
</reference>
<dbReference type="Gene3D" id="3.90.1410.10">
    <property type="entry name" value="set domain protein methyltransferase, domain 1"/>
    <property type="match status" value="1"/>
</dbReference>
<keyword evidence="3" id="KW-0949">S-adenosyl-L-methionine</keyword>
<feature type="region of interest" description="Disordered" evidence="4">
    <location>
        <begin position="1"/>
        <end position="39"/>
    </location>
</feature>
<dbReference type="Proteomes" id="UP001489004">
    <property type="component" value="Unassembled WGS sequence"/>
</dbReference>
<proteinExistence type="predicted"/>
<evidence type="ECO:0000313" key="7">
    <source>
        <dbReference type="Proteomes" id="UP001489004"/>
    </source>
</evidence>
<keyword evidence="1" id="KW-0489">Methyltransferase</keyword>
<keyword evidence="7" id="KW-1185">Reference proteome</keyword>
<dbReference type="Pfam" id="PF09273">
    <property type="entry name" value="Rubis-subs-bind"/>
    <property type="match status" value="1"/>
</dbReference>
<dbReference type="InterPro" id="IPR015353">
    <property type="entry name" value="Rubisco_LSMT_subst-bd"/>
</dbReference>
<dbReference type="SUPFAM" id="SSF81822">
    <property type="entry name" value="RuBisCo LSMT C-terminal, substrate-binding domain"/>
    <property type="match status" value="1"/>
</dbReference>
<dbReference type="PANTHER" id="PTHR13271:SF9">
    <property type="entry name" value="RUBISCO METHYLTRANSFERASE FAMILY PROTEIN"/>
    <property type="match status" value="1"/>
</dbReference>
<feature type="domain" description="Rubisco LSMT substrate-binding" evidence="5">
    <location>
        <begin position="322"/>
        <end position="443"/>
    </location>
</feature>
<accession>A0AAW1R9E7</accession>
<evidence type="ECO:0000313" key="6">
    <source>
        <dbReference type="EMBL" id="KAK9830198.1"/>
    </source>
</evidence>
<name>A0AAW1R9E7_9CHLO</name>
<dbReference type="EMBL" id="JALJOR010000001">
    <property type="protein sequence ID" value="KAK9830198.1"/>
    <property type="molecule type" value="Genomic_DNA"/>
</dbReference>
<dbReference type="Gene3D" id="3.90.1420.10">
    <property type="entry name" value="Rubisco LSMT, substrate-binding domain"/>
    <property type="match status" value="1"/>
</dbReference>
<feature type="compositionally biased region" description="Basic residues" evidence="4">
    <location>
        <begin position="1"/>
        <end position="14"/>
    </location>
</feature>